<dbReference type="PANTHER" id="PTHR21621:SF0">
    <property type="entry name" value="BETA-CITRYLGLUTAMATE SYNTHASE B-RELATED"/>
    <property type="match status" value="1"/>
</dbReference>
<dbReference type="InterPro" id="IPR017534">
    <property type="entry name" value="GNAT-acetyltransferase"/>
</dbReference>
<evidence type="ECO:0000313" key="6">
    <source>
        <dbReference type="Proteomes" id="UP000019486"/>
    </source>
</evidence>
<sequence length="590" mass="65172">MTQPPNPRPQPRARHRLERRNAPSLRNWYSRDQGHPDHAGLEENVTVDCGWGRLLFAHTFKELPDLAQALRDETQGRRDIALYLRDPHVALSLAPQELFLDPSHTYRLWLENYRPSRRRPRGFTVRRLRTVEDAEAVNRIYASRNMVQVPSHFFHDQRNSRVLTYFVAVDAATNSVIGSVTGVDHGRAFNDPEDGSSLWCLAVDPQASFPGIGENLVRTLAEHFQARGRSFMDLSVMHDNANAIALYEKLGFQRVPVFALKTKNSINEKLYVGPPPDETLNPYAMIIINEARRRGIGVEVVDAEGGYFTLSYGGRSITCRESLSELTTAVAMSRCDDKAVTRRLMVKAGLSVPAQQVAAEPGDDAAFLEKHGSIVVKPARGEQGKGITVDVRTPEDVAKAVAEARNHAETVLLEQFVEGDDLRIIVIDYRVVAAAIRRPAEVTGTGEHTVAELIEAQSRRRAAATGGESRIPMDAETERCVAANGFSMTDVLPEGTVLPVRKTANLHTGGTIHDVTDRLHRTLVDAAIAGAKALDIPLVGFDLLVPSVTQPDYVIIEANERPGLANHEPQPTAERFVDLLFPNTKPLSNG</sequence>
<feature type="domain" description="ATP-grasp" evidence="3">
    <location>
        <begin position="342"/>
        <end position="585"/>
    </location>
</feature>
<keyword evidence="1" id="KW-0067">ATP-binding</keyword>
<evidence type="ECO:0000256" key="2">
    <source>
        <dbReference type="SAM" id="MobiDB-lite"/>
    </source>
</evidence>
<feature type="compositionally biased region" description="Pro residues" evidence="2">
    <location>
        <begin position="1"/>
        <end position="10"/>
    </location>
</feature>
<dbReference type="PROSITE" id="PS51186">
    <property type="entry name" value="GNAT"/>
    <property type="match status" value="1"/>
</dbReference>
<name>W9H5R8_9PROT</name>
<proteinExistence type="predicted"/>
<dbReference type="GO" id="GO:0005524">
    <property type="term" value="F:ATP binding"/>
    <property type="evidence" value="ECO:0007669"/>
    <property type="project" value="UniProtKB-UniRule"/>
</dbReference>
<comment type="caution">
    <text evidence="5">The sequence shown here is derived from an EMBL/GenBank/DDBJ whole genome shotgun (WGS) entry which is preliminary data.</text>
</comment>
<protein>
    <submittedName>
        <fullName evidence="5">GNAT family acetyltransferase</fullName>
    </submittedName>
</protein>
<dbReference type="Proteomes" id="UP000019486">
    <property type="component" value="Unassembled WGS sequence"/>
</dbReference>
<dbReference type="GO" id="GO:0009432">
    <property type="term" value="P:SOS response"/>
    <property type="evidence" value="ECO:0007669"/>
    <property type="project" value="TreeGrafter"/>
</dbReference>
<dbReference type="InterPro" id="IPR016181">
    <property type="entry name" value="Acyl_CoA_acyltransferase"/>
</dbReference>
<dbReference type="Gene3D" id="3.40.630.30">
    <property type="match status" value="1"/>
</dbReference>
<dbReference type="STRING" id="1385369.N825_28170"/>
<dbReference type="Pfam" id="PF00583">
    <property type="entry name" value="Acetyltransf_1"/>
    <property type="match status" value="1"/>
</dbReference>
<keyword evidence="1" id="KW-0547">Nucleotide-binding</keyword>
<keyword evidence="6" id="KW-1185">Reference proteome</keyword>
<dbReference type="SUPFAM" id="SSF56059">
    <property type="entry name" value="Glutathione synthetase ATP-binding domain-like"/>
    <property type="match status" value="1"/>
</dbReference>
<dbReference type="GO" id="GO:0005737">
    <property type="term" value="C:cytoplasm"/>
    <property type="evidence" value="ECO:0007669"/>
    <property type="project" value="TreeGrafter"/>
</dbReference>
<dbReference type="Gene3D" id="3.30.470.20">
    <property type="entry name" value="ATP-grasp fold, B domain"/>
    <property type="match status" value="2"/>
</dbReference>
<evidence type="ECO:0000256" key="1">
    <source>
        <dbReference type="PROSITE-ProRule" id="PRU00409"/>
    </source>
</evidence>
<dbReference type="NCBIfam" id="TIGR03103">
    <property type="entry name" value="trio_acet_GNAT"/>
    <property type="match status" value="1"/>
</dbReference>
<dbReference type="AlphaFoldDB" id="W9H5R8"/>
<evidence type="ECO:0000259" key="4">
    <source>
        <dbReference type="PROSITE" id="PS51186"/>
    </source>
</evidence>
<dbReference type="GO" id="GO:0046872">
    <property type="term" value="F:metal ion binding"/>
    <property type="evidence" value="ECO:0007669"/>
    <property type="project" value="InterPro"/>
</dbReference>
<feature type="region of interest" description="Disordered" evidence="2">
    <location>
        <begin position="1"/>
        <end position="39"/>
    </location>
</feature>
<dbReference type="InterPro" id="IPR000182">
    <property type="entry name" value="GNAT_dom"/>
</dbReference>
<reference evidence="5 6" key="1">
    <citation type="submission" date="2013-08" db="EMBL/GenBank/DDBJ databases">
        <title>The genome sequence of Skermanella stibiiresistens.</title>
        <authorList>
            <person name="Zhu W."/>
            <person name="Wang G."/>
        </authorList>
    </citation>
    <scope>NUCLEOTIDE SEQUENCE [LARGE SCALE GENOMIC DNA]</scope>
    <source>
        <strain evidence="5 6">SB22</strain>
    </source>
</reference>
<dbReference type="EMBL" id="AVFL01000004">
    <property type="protein sequence ID" value="EWY41399.1"/>
    <property type="molecule type" value="Genomic_DNA"/>
</dbReference>
<dbReference type="PATRIC" id="fig|1385369.3.peg.1573"/>
<evidence type="ECO:0000313" key="5">
    <source>
        <dbReference type="EMBL" id="EWY41399.1"/>
    </source>
</evidence>
<dbReference type="InterPro" id="IPR011761">
    <property type="entry name" value="ATP-grasp"/>
</dbReference>
<dbReference type="PANTHER" id="PTHR21621">
    <property type="entry name" value="RIBOSOMAL PROTEIN S6 MODIFICATION PROTEIN"/>
    <property type="match status" value="1"/>
</dbReference>
<feature type="domain" description="N-acetyltransferase" evidence="4">
    <location>
        <begin position="123"/>
        <end position="273"/>
    </location>
</feature>
<gene>
    <name evidence="5" type="ORF">N825_28170</name>
</gene>
<dbReference type="GO" id="GO:0018169">
    <property type="term" value="F:ribosomal S6-glutamic acid ligase activity"/>
    <property type="evidence" value="ECO:0007669"/>
    <property type="project" value="TreeGrafter"/>
</dbReference>
<dbReference type="InterPro" id="IPR013651">
    <property type="entry name" value="ATP-grasp_RimK-type"/>
</dbReference>
<dbReference type="GO" id="GO:0016747">
    <property type="term" value="F:acyltransferase activity, transferring groups other than amino-acyl groups"/>
    <property type="evidence" value="ECO:0007669"/>
    <property type="project" value="InterPro"/>
</dbReference>
<dbReference type="OrthoDB" id="9803907at2"/>
<keyword evidence="5" id="KW-0808">Transferase</keyword>
<accession>W9H5R8</accession>
<evidence type="ECO:0000259" key="3">
    <source>
        <dbReference type="PROSITE" id="PS50975"/>
    </source>
</evidence>
<dbReference type="RefSeq" id="WP_037449227.1">
    <property type="nucleotide sequence ID" value="NZ_AVFL01000004.1"/>
</dbReference>
<dbReference type="Pfam" id="PF08443">
    <property type="entry name" value="RimK"/>
    <property type="match status" value="1"/>
</dbReference>
<organism evidence="5 6">
    <name type="scientific">Skermanella stibiiresistens SB22</name>
    <dbReference type="NCBI Taxonomy" id="1385369"/>
    <lineage>
        <taxon>Bacteria</taxon>
        <taxon>Pseudomonadati</taxon>
        <taxon>Pseudomonadota</taxon>
        <taxon>Alphaproteobacteria</taxon>
        <taxon>Rhodospirillales</taxon>
        <taxon>Azospirillaceae</taxon>
        <taxon>Skermanella</taxon>
    </lineage>
</organism>
<dbReference type="PROSITE" id="PS50975">
    <property type="entry name" value="ATP_GRASP"/>
    <property type="match status" value="1"/>
</dbReference>
<dbReference type="SUPFAM" id="SSF55729">
    <property type="entry name" value="Acyl-CoA N-acyltransferases (Nat)"/>
    <property type="match status" value="1"/>
</dbReference>